<comment type="similarity">
    <text evidence="7">Belongs to the binding-protein-dependent transport system permease family.</text>
</comment>
<keyword evidence="2 7" id="KW-0813">Transport</keyword>
<dbReference type="InterPro" id="IPR000515">
    <property type="entry name" value="MetI-like"/>
</dbReference>
<organism evidence="9 10">
    <name type="scientific">Senegalia massiliensis</name>
    <dbReference type="NCBI Taxonomy" id="1720316"/>
    <lineage>
        <taxon>Bacteria</taxon>
        <taxon>Bacillati</taxon>
        <taxon>Bacillota</taxon>
        <taxon>Clostridia</taxon>
        <taxon>Eubacteriales</taxon>
        <taxon>Clostridiaceae</taxon>
        <taxon>Senegalia</taxon>
    </lineage>
</organism>
<feature type="transmembrane region" description="Helical" evidence="7">
    <location>
        <begin position="102"/>
        <end position="127"/>
    </location>
</feature>
<dbReference type="Gene3D" id="1.10.3720.10">
    <property type="entry name" value="MetI-like"/>
    <property type="match status" value="1"/>
</dbReference>
<protein>
    <submittedName>
        <fullName evidence="9">Carbohydrate ABC transporter permease</fullName>
    </submittedName>
</protein>
<dbReference type="PROSITE" id="PS50928">
    <property type="entry name" value="ABC_TM1"/>
    <property type="match status" value="1"/>
</dbReference>
<dbReference type="OrthoDB" id="9771544at2"/>
<gene>
    <name evidence="9" type="ORF">D3Z33_05395</name>
</gene>
<proteinExistence type="inferred from homology"/>
<evidence type="ECO:0000256" key="4">
    <source>
        <dbReference type="ARBA" id="ARBA00022692"/>
    </source>
</evidence>
<evidence type="ECO:0000259" key="8">
    <source>
        <dbReference type="PROSITE" id="PS50928"/>
    </source>
</evidence>
<evidence type="ECO:0000256" key="7">
    <source>
        <dbReference type="RuleBase" id="RU363032"/>
    </source>
</evidence>
<dbReference type="PANTHER" id="PTHR43744">
    <property type="entry name" value="ABC TRANSPORTER PERMEASE PROTEIN MG189-RELATED-RELATED"/>
    <property type="match status" value="1"/>
</dbReference>
<evidence type="ECO:0000256" key="5">
    <source>
        <dbReference type="ARBA" id="ARBA00022989"/>
    </source>
</evidence>
<evidence type="ECO:0000256" key="3">
    <source>
        <dbReference type="ARBA" id="ARBA00022475"/>
    </source>
</evidence>
<evidence type="ECO:0000256" key="6">
    <source>
        <dbReference type="ARBA" id="ARBA00023136"/>
    </source>
</evidence>
<evidence type="ECO:0000313" key="10">
    <source>
        <dbReference type="Proteomes" id="UP000467132"/>
    </source>
</evidence>
<dbReference type="Proteomes" id="UP000467132">
    <property type="component" value="Unassembled WGS sequence"/>
</dbReference>
<dbReference type="AlphaFoldDB" id="A0A845QUU8"/>
<sequence length="270" mass="30692">MKKIVYIFIVMLSLLFLLPITYTVANSFMTFIQLSKDSIQLIPEQFNLQQYYSLVINKTEYFKFFLNSIKITTFIILGQVIIGVFAAYAFAKVKFPGKKILYILYVFLLLLPYQVTLVPNFLLFDILDRFGITILDTHLALIIPGIFYPLGVFILTQFIKGIPNELIEAAKIDGAGTLTILRKVVLPIIKPAIFALIILTFIDNWNLIDQAIVLIEDDKKMPLSVFLNTIYTKDKTVFFAGASLYIIPAIFIFNKGEKYLSEGLILGGDK</sequence>
<evidence type="ECO:0000256" key="1">
    <source>
        <dbReference type="ARBA" id="ARBA00004651"/>
    </source>
</evidence>
<dbReference type="CDD" id="cd06261">
    <property type="entry name" value="TM_PBP2"/>
    <property type="match status" value="1"/>
</dbReference>
<dbReference type="GO" id="GO:0005886">
    <property type="term" value="C:plasma membrane"/>
    <property type="evidence" value="ECO:0007669"/>
    <property type="project" value="UniProtKB-SubCell"/>
</dbReference>
<dbReference type="EMBL" id="QXXA01000005">
    <property type="protein sequence ID" value="NBI06295.1"/>
    <property type="molecule type" value="Genomic_DNA"/>
</dbReference>
<keyword evidence="5 7" id="KW-1133">Transmembrane helix</keyword>
<dbReference type="SUPFAM" id="SSF161098">
    <property type="entry name" value="MetI-like"/>
    <property type="match status" value="1"/>
</dbReference>
<feature type="transmembrane region" description="Helical" evidence="7">
    <location>
        <begin position="71"/>
        <end position="90"/>
    </location>
</feature>
<keyword evidence="3" id="KW-1003">Cell membrane</keyword>
<keyword evidence="4 7" id="KW-0812">Transmembrane</keyword>
<dbReference type="RefSeq" id="WP_160196766.1">
    <property type="nucleotide sequence ID" value="NZ_QXXA01000005.1"/>
</dbReference>
<feature type="transmembrane region" description="Helical" evidence="7">
    <location>
        <begin position="236"/>
        <end position="253"/>
    </location>
</feature>
<dbReference type="InterPro" id="IPR035906">
    <property type="entry name" value="MetI-like_sf"/>
</dbReference>
<evidence type="ECO:0000256" key="2">
    <source>
        <dbReference type="ARBA" id="ARBA00022448"/>
    </source>
</evidence>
<name>A0A845QUU8_9CLOT</name>
<dbReference type="PANTHER" id="PTHR43744:SF12">
    <property type="entry name" value="ABC TRANSPORTER PERMEASE PROTEIN MG189-RELATED"/>
    <property type="match status" value="1"/>
</dbReference>
<feature type="domain" description="ABC transmembrane type-1" evidence="8">
    <location>
        <begin position="65"/>
        <end position="256"/>
    </location>
</feature>
<feature type="transmembrane region" description="Helical" evidence="7">
    <location>
        <begin position="139"/>
        <end position="159"/>
    </location>
</feature>
<dbReference type="Pfam" id="PF00528">
    <property type="entry name" value="BPD_transp_1"/>
    <property type="match status" value="1"/>
</dbReference>
<accession>A0A845QUU8</accession>
<comment type="caution">
    <text evidence="9">The sequence shown here is derived from an EMBL/GenBank/DDBJ whole genome shotgun (WGS) entry which is preliminary data.</text>
</comment>
<evidence type="ECO:0000313" key="9">
    <source>
        <dbReference type="EMBL" id="NBI06295.1"/>
    </source>
</evidence>
<keyword evidence="6 7" id="KW-0472">Membrane</keyword>
<comment type="subcellular location">
    <subcellularLocation>
        <location evidence="1 7">Cell membrane</location>
        <topology evidence="1 7">Multi-pass membrane protein</topology>
    </subcellularLocation>
</comment>
<keyword evidence="10" id="KW-1185">Reference proteome</keyword>
<reference evidence="9 10" key="1">
    <citation type="submission" date="2018-08" db="EMBL/GenBank/DDBJ databases">
        <title>Murine metabolic-syndrome-specific gut microbial biobank.</title>
        <authorList>
            <person name="Liu C."/>
        </authorList>
    </citation>
    <scope>NUCLEOTIDE SEQUENCE [LARGE SCALE GENOMIC DNA]</scope>
    <source>
        <strain evidence="9 10">583</strain>
    </source>
</reference>
<dbReference type="GO" id="GO:0055085">
    <property type="term" value="P:transmembrane transport"/>
    <property type="evidence" value="ECO:0007669"/>
    <property type="project" value="InterPro"/>
</dbReference>
<feature type="transmembrane region" description="Helical" evidence="7">
    <location>
        <begin position="180"/>
        <end position="202"/>
    </location>
</feature>